<dbReference type="Proteomes" id="UP000291084">
    <property type="component" value="Chromosome 4"/>
</dbReference>
<keyword evidence="2" id="KW-1185">Reference proteome</keyword>
<proteinExistence type="predicted"/>
<dbReference type="AlphaFoldDB" id="A0A0S3RTI0"/>
<protein>
    <submittedName>
        <fullName evidence="1">Uncharacterized protein</fullName>
    </submittedName>
</protein>
<gene>
    <name evidence="1" type="primary">Vigan.04G110700</name>
    <name evidence="1" type="ORF">VIGAN_04110700</name>
</gene>
<evidence type="ECO:0000313" key="2">
    <source>
        <dbReference type="Proteomes" id="UP000291084"/>
    </source>
</evidence>
<name>A0A0S3RTI0_PHAAN</name>
<organism evidence="1 2">
    <name type="scientific">Vigna angularis var. angularis</name>
    <dbReference type="NCBI Taxonomy" id="157739"/>
    <lineage>
        <taxon>Eukaryota</taxon>
        <taxon>Viridiplantae</taxon>
        <taxon>Streptophyta</taxon>
        <taxon>Embryophyta</taxon>
        <taxon>Tracheophyta</taxon>
        <taxon>Spermatophyta</taxon>
        <taxon>Magnoliopsida</taxon>
        <taxon>eudicotyledons</taxon>
        <taxon>Gunneridae</taxon>
        <taxon>Pentapetalae</taxon>
        <taxon>rosids</taxon>
        <taxon>fabids</taxon>
        <taxon>Fabales</taxon>
        <taxon>Fabaceae</taxon>
        <taxon>Papilionoideae</taxon>
        <taxon>50 kb inversion clade</taxon>
        <taxon>NPAAA clade</taxon>
        <taxon>indigoferoid/millettioid clade</taxon>
        <taxon>Phaseoleae</taxon>
        <taxon>Vigna</taxon>
    </lineage>
</organism>
<sequence>LVFIYASDLIFKIILFENTFQISFLHSPSQYTHTICVSLPLPFLFVSPAAQRHIVSLGFPCPFHSRTQRSSHCSHAKSHGAHKQIFFPNT</sequence>
<reference evidence="1 2" key="1">
    <citation type="journal article" date="2015" name="Sci. Rep.">
        <title>The power of single molecule real-time sequencing technology in the de novo assembly of a eukaryotic genome.</title>
        <authorList>
            <person name="Sakai H."/>
            <person name="Naito K."/>
            <person name="Ogiso-Tanaka E."/>
            <person name="Takahashi Y."/>
            <person name="Iseki K."/>
            <person name="Muto C."/>
            <person name="Satou K."/>
            <person name="Teruya K."/>
            <person name="Shiroma A."/>
            <person name="Shimoji M."/>
            <person name="Hirano T."/>
            <person name="Itoh T."/>
            <person name="Kaga A."/>
            <person name="Tomooka N."/>
        </authorList>
    </citation>
    <scope>NUCLEOTIDE SEQUENCE [LARGE SCALE GENOMIC DNA]</scope>
    <source>
        <strain evidence="2">cv. Shumari</strain>
    </source>
</reference>
<evidence type="ECO:0000313" key="1">
    <source>
        <dbReference type="EMBL" id="BAT83870.1"/>
    </source>
</evidence>
<accession>A0A0S3RTI0</accession>
<feature type="non-terminal residue" evidence="1">
    <location>
        <position position="1"/>
    </location>
</feature>
<dbReference type="EMBL" id="AP015037">
    <property type="protein sequence ID" value="BAT83870.1"/>
    <property type="molecule type" value="Genomic_DNA"/>
</dbReference>